<organism evidence="1 2">
    <name type="scientific">Neisseria sicca VK64</name>
    <dbReference type="NCBI Taxonomy" id="1095748"/>
    <lineage>
        <taxon>Bacteria</taxon>
        <taxon>Pseudomonadati</taxon>
        <taxon>Pseudomonadota</taxon>
        <taxon>Betaproteobacteria</taxon>
        <taxon>Neisseriales</taxon>
        <taxon>Neisseriaceae</taxon>
        <taxon>Neisseria</taxon>
    </lineage>
</organism>
<evidence type="ECO:0000313" key="2">
    <source>
        <dbReference type="Proteomes" id="UP000004473"/>
    </source>
</evidence>
<dbReference type="Proteomes" id="UP000004473">
    <property type="component" value="Unassembled WGS sequence"/>
</dbReference>
<evidence type="ECO:0000313" key="1">
    <source>
        <dbReference type="EMBL" id="EIG25644.1"/>
    </source>
</evidence>
<accession>I2NII3</accession>
<name>I2NII3_NEISI</name>
<dbReference type="PATRIC" id="fig|1095748.3.peg.2139"/>
<proteinExistence type="predicted"/>
<comment type="caution">
    <text evidence="1">The sequence shown here is derived from an EMBL/GenBank/DDBJ whole genome shotgun (WGS) entry which is preliminary data.</text>
</comment>
<reference evidence="1 2" key="1">
    <citation type="submission" date="2012-04" db="EMBL/GenBank/DDBJ databases">
        <authorList>
            <person name="Harkins D.M."/>
            <person name="Madupu R."/>
            <person name="Durkin A.S."/>
            <person name="Torralba M."/>
            <person name="Methe B."/>
            <person name="Sutton G.G."/>
            <person name="Nelson K.E."/>
        </authorList>
    </citation>
    <scope>NUCLEOTIDE SEQUENCE [LARGE SCALE GENOMIC DNA]</scope>
    <source>
        <strain evidence="1 2">VK64</strain>
    </source>
</reference>
<dbReference type="EMBL" id="AJMT01000173">
    <property type="protein sequence ID" value="EIG25644.1"/>
    <property type="molecule type" value="Genomic_DNA"/>
</dbReference>
<protein>
    <submittedName>
        <fullName evidence="1">Uncharacterized protein</fullName>
    </submittedName>
</protein>
<sequence length="41" mass="4871">MCCMPRGRLKSSSLSDDLERRVFYRKKLPIKIEAYIGFFKS</sequence>
<gene>
    <name evidence="1" type="ORF">HMPREF1051_1791</name>
</gene>
<dbReference type="AlphaFoldDB" id="I2NII3"/>